<evidence type="ECO:0000259" key="7">
    <source>
        <dbReference type="PROSITE" id="PS51005"/>
    </source>
</evidence>
<reference evidence="8" key="1">
    <citation type="submission" date="2023-12" db="EMBL/GenBank/DDBJ databases">
        <title>Genome assembly of Anisodus tanguticus.</title>
        <authorList>
            <person name="Wang Y.-J."/>
        </authorList>
    </citation>
    <scope>NUCLEOTIDE SEQUENCE</scope>
    <source>
        <strain evidence="8">KB-2021</strain>
        <tissue evidence="8">Leaf</tissue>
    </source>
</reference>
<evidence type="ECO:0000256" key="4">
    <source>
        <dbReference type="ARBA" id="ARBA00023163"/>
    </source>
</evidence>
<dbReference type="InterPro" id="IPR003441">
    <property type="entry name" value="NAC-dom"/>
</dbReference>
<gene>
    <name evidence="8" type="ORF">RND71_028319</name>
</gene>
<evidence type="ECO:0000256" key="5">
    <source>
        <dbReference type="ARBA" id="ARBA00023242"/>
    </source>
</evidence>
<protein>
    <recommendedName>
        <fullName evidence="7">NAC domain-containing protein</fullName>
    </recommendedName>
</protein>
<feature type="region of interest" description="Disordered" evidence="6">
    <location>
        <begin position="58"/>
        <end position="79"/>
    </location>
</feature>
<accession>A0AAE1RJJ7</accession>
<comment type="caution">
    <text evidence="8">The sequence shown here is derived from an EMBL/GenBank/DDBJ whole genome shotgun (WGS) entry which is preliminary data.</text>
</comment>
<keyword evidence="3" id="KW-0238">DNA-binding</keyword>
<dbReference type="PROSITE" id="PS51005">
    <property type="entry name" value="NAC"/>
    <property type="match status" value="1"/>
</dbReference>
<comment type="subcellular location">
    <subcellularLocation>
        <location evidence="1">Nucleus</location>
    </subcellularLocation>
</comment>
<evidence type="ECO:0000256" key="6">
    <source>
        <dbReference type="SAM" id="MobiDB-lite"/>
    </source>
</evidence>
<sequence length="210" mass="23997">MYDAGFITTNVDVYGKEEPWEIYSHGVPCGNDDENDYSQYRFFITKLKKKSKSMYNRNVGNNKGSWKQQDKGKPVRYSSSSPVVIGCKKSMSYVNKKGYNKKDGHWLMNEYELSTAILQKFHEDCRDYVLCAIKKRPVTNSCPSETSTVTILSNFPDEVTTYSHSESETATFLNFQESHEAAESTSTNEPLQLVEPYAEQFNTNGTSFLM</sequence>
<proteinExistence type="predicted"/>
<dbReference type="GO" id="GO:0003677">
    <property type="term" value="F:DNA binding"/>
    <property type="evidence" value="ECO:0007669"/>
    <property type="project" value="UniProtKB-KW"/>
</dbReference>
<keyword evidence="2" id="KW-0805">Transcription regulation</keyword>
<dbReference type="SUPFAM" id="SSF101941">
    <property type="entry name" value="NAC domain"/>
    <property type="match status" value="1"/>
</dbReference>
<dbReference type="AlphaFoldDB" id="A0AAE1RJJ7"/>
<evidence type="ECO:0000256" key="1">
    <source>
        <dbReference type="ARBA" id="ARBA00004123"/>
    </source>
</evidence>
<dbReference type="Proteomes" id="UP001291623">
    <property type="component" value="Unassembled WGS sequence"/>
</dbReference>
<evidence type="ECO:0000256" key="3">
    <source>
        <dbReference type="ARBA" id="ARBA00023125"/>
    </source>
</evidence>
<feature type="domain" description="NAC" evidence="7">
    <location>
        <begin position="1"/>
        <end position="136"/>
    </location>
</feature>
<evidence type="ECO:0000313" key="8">
    <source>
        <dbReference type="EMBL" id="KAK4352801.1"/>
    </source>
</evidence>
<keyword evidence="9" id="KW-1185">Reference proteome</keyword>
<feature type="compositionally biased region" description="Polar residues" evidence="6">
    <location>
        <begin position="58"/>
        <end position="67"/>
    </location>
</feature>
<dbReference type="Pfam" id="PF02365">
    <property type="entry name" value="NAM"/>
    <property type="match status" value="1"/>
</dbReference>
<dbReference type="Gene3D" id="2.170.150.80">
    <property type="entry name" value="NAC domain"/>
    <property type="match status" value="1"/>
</dbReference>
<name>A0AAE1RJJ7_9SOLA</name>
<dbReference type="GO" id="GO:0005634">
    <property type="term" value="C:nucleus"/>
    <property type="evidence" value="ECO:0007669"/>
    <property type="project" value="UniProtKB-SubCell"/>
</dbReference>
<organism evidence="8 9">
    <name type="scientific">Anisodus tanguticus</name>
    <dbReference type="NCBI Taxonomy" id="243964"/>
    <lineage>
        <taxon>Eukaryota</taxon>
        <taxon>Viridiplantae</taxon>
        <taxon>Streptophyta</taxon>
        <taxon>Embryophyta</taxon>
        <taxon>Tracheophyta</taxon>
        <taxon>Spermatophyta</taxon>
        <taxon>Magnoliopsida</taxon>
        <taxon>eudicotyledons</taxon>
        <taxon>Gunneridae</taxon>
        <taxon>Pentapetalae</taxon>
        <taxon>asterids</taxon>
        <taxon>lamiids</taxon>
        <taxon>Solanales</taxon>
        <taxon>Solanaceae</taxon>
        <taxon>Solanoideae</taxon>
        <taxon>Hyoscyameae</taxon>
        <taxon>Anisodus</taxon>
    </lineage>
</organism>
<dbReference type="InterPro" id="IPR036093">
    <property type="entry name" value="NAC_dom_sf"/>
</dbReference>
<keyword evidence="5" id="KW-0539">Nucleus</keyword>
<dbReference type="EMBL" id="JAVYJV010000015">
    <property type="protein sequence ID" value="KAK4352801.1"/>
    <property type="molecule type" value="Genomic_DNA"/>
</dbReference>
<dbReference type="PANTHER" id="PTHR31989">
    <property type="entry name" value="NAC DOMAIN-CONTAINING PROTEIN 82-RELATED"/>
    <property type="match status" value="1"/>
</dbReference>
<evidence type="ECO:0000256" key="2">
    <source>
        <dbReference type="ARBA" id="ARBA00023015"/>
    </source>
</evidence>
<dbReference type="GO" id="GO:0006355">
    <property type="term" value="P:regulation of DNA-templated transcription"/>
    <property type="evidence" value="ECO:0007669"/>
    <property type="project" value="InterPro"/>
</dbReference>
<evidence type="ECO:0000313" key="9">
    <source>
        <dbReference type="Proteomes" id="UP001291623"/>
    </source>
</evidence>
<keyword evidence="4" id="KW-0804">Transcription</keyword>